<gene>
    <name evidence="3" type="ORF">PPL_01786</name>
</gene>
<feature type="region of interest" description="Disordered" evidence="1">
    <location>
        <begin position="55"/>
        <end position="79"/>
    </location>
</feature>
<dbReference type="SMART" id="SM00213">
    <property type="entry name" value="UBQ"/>
    <property type="match status" value="1"/>
</dbReference>
<dbReference type="EMBL" id="ADBJ01000008">
    <property type="protein sequence ID" value="EFA84793.1"/>
    <property type="molecule type" value="Genomic_DNA"/>
</dbReference>
<dbReference type="Pfam" id="PF17973">
    <property type="entry name" value="bMG10"/>
    <property type="match status" value="1"/>
</dbReference>
<dbReference type="InterPro" id="IPR001599">
    <property type="entry name" value="Macroglobln_a2"/>
</dbReference>
<feature type="compositionally biased region" description="Polar residues" evidence="1">
    <location>
        <begin position="202"/>
        <end position="214"/>
    </location>
</feature>
<evidence type="ECO:0000313" key="4">
    <source>
        <dbReference type="Proteomes" id="UP000001396"/>
    </source>
</evidence>
<dbReference type="GeneID" id="31357313"/>
<reference evidence="3 4" key="1">
    <citation type="journal article" date="2011" name="Genome Res.">
        <title>Phylogeny-wide analysis of social amoeba genomes highlights ancient origins for complex intercellular communication.</title>
        <authorList>
            <person name="Heidel A.J."/>
            <person name="Lawal H.M."/>
            <person name="Felder M."/>
            <person name="Schilde C."/>
            <person name="Helps N.R."/>
            <person name="Tunggal B."/>
            <person name="Rivero F."/>
            <person name="John U."/>
            <person name="Schleicher M."/>
            <person name="Eichinger L."/>
            <person name="Platzer M."/>
            <person name="Noegel A.A."/>
            <person name="Schaap P."/>
            <person name="Gloeckner G."/>
        </authorList>
    </citation>
    <scope>NUCLEOTIDE SEQUENCE [LARGE SCALE GENOMIC DNA]</scope>
    <source>
        <strain evidence="4">ATCC 26659 / Pp 5 / PN500</strain>
    </source>
</reference>
<protein>
    <submittedName>
        <fullName evidence="3">Ubiquitin domain-containing protein</fullName>
    </submittedName>
</protein>
<dbReference type="PANTHER" id="PTHR40094:SF1">
    <property type="entry name" value="UBIQUITIN DOMAIN-CONTAINING PROTEIN"/>
    <property type="match status" value="1"/>
</dbReference>
<dbReference type="InterPro" id="IPR000626">
    <property type="entry name" value="Ubiquitin-like_dom"/>
</dbReference>
<dbReference type="Pfam" id="PF00207">
    <property type="entry name" value="A2M"/>
    <property type="match status" value="1"/>
</dbReference>
<dbReference type="Gene3D" id="2.60.40.1930">
    <property type="match status" value="1"/>
</dbReference>
<feature type="region of interest" description="Disordered" evidence="1">
    <location>
        <begin position="462"/>
        <end position="482"/>
    </location>
</feature>
<feature type="domain" description="Ubiquitin-like" evidence="2">
    <location>
        <begin position="1446"/>
        <end position="1520"/>
    </location>
</feature>
<feature type="compositionally biased region" description="Basic and acidic residues" evidence="1">
    <location>
        <begin position="463"/>
        <end position="481"/>
    </location>
</feature>
<dbReference type="Gene3D" id="1.50.10.20">
    <property type="match status" value="1"/>
</dbReference>
<accession>D3B0G9</accession>
<dbReference type="STRING" id="670386.D3B0G9"/>
<dbReference type="RefSeq" id="XP_020436904.1">
    <property type="nucleotide sequence ID" value="XM_020572787.1"/>
</dbReference>
<proteinExistence type="predicted"/>
<dbReference type="SUPFAM" id="SSF48239">
    <property type="entry name" value="Terpenoid cyclases/Protein prenyltransferases"/>
    <property type="match status" value="1"/>
</dbReference>
<evidence type="ECO:0000259" key="2">
    <source>
        <dbReference type="PROSITE" id="PS50053"/>
    </source>
</evidence>
<dbReference type="Proteomes" id="UP000001396">
    <property type="component" value="Unassembled WGS sequence"/>
</dbReference>
<dbReference type="PANTHER" id="PTHR40094">
    <property type="entry name" value="ALPHA-2-MACROGLOBULIN HOMOLOG"/>
    <property type="match status" value="1"/>
</dbReference>
<dbReference type="InterPro" id="IPR029071">
    <property type="entry name" value="Ubiquitin-like_domsf"/>
</dbReference>
<name>D3B0G9_HETP5</name>
<feature type="region of interest" description="Disordered" evidence="1">
    <location>
        <begin position="201"/>
        <end position="261"/>
    </location>
</feature>
<dbReference type="SMART" id="SM01360">
    <property type="entry name" value="A2M"/>
    <property type="match status" value="1"/>
</dbReference>
<organism evidence="3 4">
    <name type="scientific">Heterostelium pallidum (strain ATCC 26659 / Pp 5 / PN500)</name>
    <name type="common">Cellular slime mold</name>
    <name type="synonym">Polysphondylium pallidum</name>
    <dbReference type="NCBI Taxonomy" id="670386"/>
    <lineage>
        <taxon>Eukaryota</taxon>
        <taxon>Amoebozoa</taxon>
        <taxon>Evosea</taxon>
        <taxon>Eumycetozoa</taxon>
        <taxon>Dictyostelia</taxon>
        <taxon>Acytosteliales</taxon>
        <taxon>Acytosteliaceae</taxon>
        <taxon>Heterostelium</taxon>
    </lineage>
</organism>
<dbReference type="PROSITE" id="PS50053">
    <property type="entry name" value="UBIQUITIN_2"/>
    <property type="match status" value="1"/>
</dbReference>
<dbReference type="SUPFAM" id="SSF54236">
    <property type="entry name" value="Ubiquitin-like"/>
    <property type="match status" value="2"/>
</dbReference>
<comment type="caution">
    <text evidence="3">The sequence shown here is derived from an EMBL/GenBank/DDBJ whole genome shotgun (WGS) entry which is preliminary data.</text>
</comment>
<evidence type="ECO:0000313" key="3">
    <source>
        <dbReference type="EMBL" id="EFA84793.1"/>
    </source>
</evidence>
<feature type="compositionally biased region" description="Basic and acidic residues" evidence="1">
    <location>
        <begin position="246"/>
        <end position="255"/>
    </location>
</feature>
<keyword evidence="4" id="KW-1185">Reference proteome</keyword>
<dbReference type="InParanoid" id="D3B0G9"/>
<dbReference type="InterPro" id="IPR008930">
    <property type="entry name" value="Terpenoid_cyclase/PrenylTrfase"/>
</dbReference>
<sequence>MKITLLATNAYKVVYEDVNTDETVDQLKLRLFREHSDHLPLPSSIFEDLEVLKPKSSSGDADVTMTDDSNDNKEDDGDMLIDNTNLPPQLLHPYQLRLIFGGRQLESLSTMAENSIVDGCTILVAVSPFYLLGRQIANETKPKTENYSTTDRLFTAVNKNNQVQFQLALDDQVGDGAGIEFSKLTELDIVEASQLLMRVPSLESQDTSSNNNNAGEPFKLYQSKTGSPKPASGKTGLFSRLSTRSRSKEQAKHETGSSLESQFDQLSLAPLGKRDEYKRVPLSIVSQTPTGSNLLVHRIQVIFNRPFIPLCSTLDEVQVPFRVEPAVIGGKWRWIDGVTCCFEDPKQPYQTKFASSTQYRVTPLLEVFKKYEPEIGDDEIGESWTFKTSIQYPIFGQFNGDIADPQINLRFAQSLPLTQFNRLGNAIKIKGPFNKTINFKVVPIDSPTLCKLFKDSLPTPIKKSAEEKEKEEEKEKDESESNTKSIYLQLDKLDMNTKYSIQFTEPLESSEGPLVTENNLEVTFKTPEPLRVTKVNSSFEGESVVIAFNNQVDKILIEDIDKHLQFKPNVKVSKVRTEGYNLIIHADFKPNTSYKVKVDNITSPRTTSLVSSSHDFKTPLDYCFIDVDSAYSQKFNLDPLARPIVKLVTRGVSYVKIESHRIDPSNAKNYDHERLAKLLTKEIQINGVEPRKQVTNKVDLSDFFGGDTPFTAKHNLLVFRFSSKADGGNLVESYKLLQYSPFLVAVNQTKLDYRAWVTNASTQQRVKTPFIETYYNKSKVYSQRSSDSEAEALSAAPNSSVVLSDGLFSIPKDQSFDLLIATVTVDKRKYSTIFQTVCQKEREKVEVIWDIVDALGCYRPTETVYIKGNLRITTENGIQTPLEYYGDNQMSIVNYKLTDTRKKVQNQGHTTLNVNGGFNFNFVLPADTNLGDCSLSIDCDGHSKNFVIKVLECKRKDFVVESDLKKPSAGSSSSVRCGQPFYVQACGRYFNDEVMANTKVDWSVSLSPTQPDLPTTGYRFSMPDVCDEANATYTYQSKPNPSGRHQLRLVLENSKSPMYLVVRGSVIDLTNKSEAFSHTCKVLGTQRYFGVSKCRDEFINLSDTFQTSLVAMNSSGKLINEGKFQVEIKMVPWEDDLPMVNEFQGEIVPSKAEPTNFTYKFNKRGAYCVKFTYECPDQEPQRQSHNIFVLGEQTQAEKEFKENDSKTLGQYNDSFEQQQSTFGIPSIPFSAFDNKYPINLALLVKSGSEYPKIGDKIELLVTCKLQCGMGMIMQSKSKSIVKSTQFNFEDGKYLFEHVVTEKDFPSFNYTVYVEGKVSVYHNNTIVERYTSASINKQFSVDKEMKKLQIEFLPYRKFQSPNSDISITTRVLDHQKKPVTGAEITLIVADESLLSLTNKSTNNWNPIDLFYYEGYQNNQCFSLIDDTMFCAPDVKEEEVTKPKDTIVNITVRYLSGRIIQMSLPLNANIDEVRKVVLERDGLPFTSQRLLHKNKQIEKGTLFENGITTDDTINLVIRLSGGGDTGNEKEDLEALRLPAIKQIKVRDNFKPLATFQSNRFSDENGQVVFDFKLPDNLTKYRVMAYAATNDSFGKNQEFFTSTLPVMIRQNPPRFLNYNDECTFPIVISNIVDYDVEVSCAFQTTNCISSTNGFKSVIPANSRIIAPFQVKAITPNVKSFYHVVLASRIINTPGVDAEFTDAVKFDFPVYSPSSVESNTVAGFTDAEKIVSTHPVKLSNWQEFDQEVGGLSVNLATSNITQISSSYEYLMNYKHSCSEQLASKLMCLVIALDLPELLEMENDRPSEENLEKAITEILEILKGRLKATGEFKYWNSDTSYEYVNVYVYWVLDIIENEFNVVLPKGLMAKAPAYLRGAADIDKTHKEYTKYDRSSYLLKKAFALHTYEKVSYGSFESHNAIDSILVKEATSSTSPIAADLSAILLPLAHGVTARQLVRSLENKLVVTGTTAFFEGSSINGFSSIMRSSCWAALSMIDDDQCKHIISKLMFGIESKIRDPRQSMYFNTQDSALTMYTLFSYYNNKAVNKYNVQVYLNDFTLEPKPVEITDENTIYTKFIPMKTLIKNQGELLIEKKGTGDLFYSLSFKYAKSNPYYPAVDTRGFVITREFIPLGKPEDIQQIVNEAGLRQTVIKSGAKIKVKLTIKSTYITNFVVINDNLPAGLEPINNLYSTRYYWTSHSNIRDKGAEIFADLLYPGTYTFYYNVQALCHGSYICPPARIEEMYCPSTFGRTSTDTVIII</sequence>
<dbReference type="GO" id="GO:0004866">
    <property type="term" value="F:endopeptidase inhibitor activity"/>
    <property type="evidence" value="ECO:0007669"/>
    <property type="project" value="InterPro"/>
</dbReference>
<dbReference type="Gene3D" id="3.10.20.90">
    <property type="entry name" value="Phosphatidylinositol 3-kinase Catalytic Subunit, Chain A, domain 1"/>
    <property type="match status" value="1"/>
</dbReference>
<dbReference type="InterPro" id="IPR041246">
    <property type="entry name" value="Bact_MG10"/>
</dbReference>
<dbReference type="OMA" id="FECCEQI"/>
<dbReference type="InterPro" id="IPR051802">
    <property type="entry name" value="YfhM-like"/>
</dbReference>
<evidence type="ECO:0000256" key="1">
    <source>
        <dbReference type="SAM" id="MobiDB-lite"/>
    </source>
</evidence>
<dbReference type="Pfam" id="PF00240">
    <property type="entry name" value="ubiquitin"/>
    <property type="match status" value="1"/>
</dbReference>